<dbReference type="GO" id="GO:0043022">
    <property type="term" value="F:ribosome binding"/>
    <property type="evidence" value="ECO:0007669"/>
    <property type="project" value="InterPro"/>
</dbReference>
<keyword evidence="3" id="KW-1133">Transmembrane helix</keyword>
<feature type="transmembrane region" description="Helical" evidence="3">
    <location>
        <begin position="474"/>
        <end position="500"/>
    </location>
</feature>
<organism evidence="5 6">
    <name type="scientific">Rhodosorus marinus</name>
    <dbReference type="NCBI Taxonomy" id="101924"/>
    <lineage>
        <taxon>Eukaryota</taxon>
        <taxon>Rhodophyta</taxon>
        <taxon>Stylonematophyceae</taxon>
        <taxon>Stylonematales</taxon>
        <taxon>Stylonemataceae</taxon>
        <taxon>Rhodosorus</taxon>
    </lineage>
</organism>
<keyword evidence="3" id="KW-0472">Membrane</keyword>
<keyword evidence="6" id="KW-1185">Reference proteome</keyword>
<evidence type="ECO:0000256" key="2">
    <source>
        <dbReference type="SAM" id="MobiDB-lite"/>
    </source>
</evidence>
<keyword evidence="1" id="KW-0175">Coiled coil</keyword>
<feature type="coiled-coil region" evidence="1">
    <location>
        <begin position="61"/>
        <end position="147"/>
    </location>
</feature>
<comment type="caution">
    <text evidence="5">The sequence shown here is derived from an EMBL/GenBank/DDBJ whole genome shotgun (WGS) entry which is preliminary data.</text>
</comment>
<evidence type="ECO:0000256" key="3">
    <source>
        <dbReference type="SAM" id="Phobius"/>
    </source>
</evidence>
<protein>
    <recommendedName>
        <fullName evidence="4">Letm1 RBD domain-containing protein</fullName>
    </recommendedName>
</protein>
<evidence type="ECO:0000313" key="6">
    <source>
        <dbReference type="Proteomes" id="UP001157974"/>
    </source>
</evidence>
<dbReference type="AlphaFoldDB" id="A0AAV8UK67"/>
<evidence type="ECO:0000313" key="5">
    <source>
        <dbReference type="EMBL" id="KAJ8902409.1"/>
    </source>
</evidence>
<feature type="coiled-coil region" evidence="1">
    <location>
        <begin position="267"/>
        <end position="294"/>
    </location>
</feature>
<keyword evidence="3" id="KW-0812">Transmembrane</keyword>
<sequence>MESMGFVVPGGVRLSHGKVRESLTSRRKGQVYNGGGRRVWVFAQVASTGEMGEAVSEKRAQEGLEKRIAESKARVDFLSSRVIVRDAESCVAEAEGVMAVEYEQFFEDSEERKQELSENRDKFMQELSEVLEKLQRCLKELRLIETQHENAVDASGTIARIYQSEEVLSAISQRLTDTPAPEKSDSSSRLAVDEIREEVRQRVVRVGQGLEKRVGQFVRADGSIDFPEITSAARVTVTKSSEIWARLNGVTPEGASLQQAFEESPVMWDLRSTIEQLEKKLDDASRKREKRLRKEDQLGKLIKARELREMDDNVNTVRRMLAVTVLELELERIYLYLRNEVETTSDFMDQQLLIREFGQMDERLSILKVYVDESQVLLIDDDELGELAGDVAFMKSRVGLENDFYTTTLDWPKAKRTLFDGVGKMKEGTEFFFRGLRLLTGDVLYAFRLIRKAAVGFILSPREVRTLRRTGRDLITFIPFSIILLLPLTPIGHVLVFSFIQRFFPDFFPTTFSERRQQLMKRYEQMRKTMDPTSDVEQMHKTSMGGARLSGPGLGREGDNSVSSHSIDDVHLAE</sequence>
<accession>A0AAV8UK67</accession>
<name>A0AAV8UK67_9RHOD</name>
<dbReference type="Pfam" id="PF07766">
    <property type="entry name" value="LETM1_RBD"/>
    <property type="match status" value="1"/>
</dbReference>
<feature type="region of interest" description="Disordered" evidence="2">
    <location>
        <begin position="530"/>
        <end position="574"/>
    </location>
</feature>
<dbReference type="EMBL" id="JAMWBK010000009">
    <property type="protein sequence ID" value="KAJ8902409.1"/>
    <property type="molecule type" value="Genomic_DNA"/>
</dbReference>
<evidence type="ECO:0000256" key="1">
    <source>
        <dbReference type="SAM" id="Coils"/>
    </source>
</evidence>
<evidence type="ECO:0000259" key="4">
    <source>
        <dbReference type="Pfam" id="PF07766"/>
    </source>
</evidence>
<feature type="domain" description="Letm1 RBD" evidence="4">
    <location>
        <begin position="459"/>
        <end position="534"/>
    </location>
</feature>
<proteinExistence type="predicted"/>
<gene>
    <name evidence="5" type="ORF">NDN08_006814</name>
</gene>
<reference evidence="5 6" key="1">
    <citation type="journal article" date="2023" name="Nat. Commun.">
        <title>Origin of minicircular mitochondrial genomes in red algae.</title>
        <authorList>
            <person name="Lee Y."/>
            <person name="Cho C.H."/>
            <person name="Lee Y.M."/>
            <person name="Park S.I."/>
            <person name="Yang J.H."/>
            <person name="West J.A."/>
            <person name="Bhattacharya D."/>
            <person name="Yoon H.S."/>
        </authorList>
    </citation>
    <scope>NUCLEOTIDE SEQUENCE [LARGE SCALE GENOMIC DNA]</scope>
    <source>
        <strain evidence="5 6">CCMP1338</strain>
        <tissue evidence="5">Whole cell</tissue>
    </source>
</reference>
<dbReference type="InterPro" id="IPR033122">
    <property type="entry name" value="LETM1-like_RBD"/>
</dbReference>
<dbReference type="Proteomes" id="UP001157974">
    <property type="component" value="Unassembled WGS sequence"/>
</dbReference>